<sequence>MIESQSMEAFEKLVLLHVILGGKPLVIEGFQHRMDEWTFTSQWLKDNCGSKFENARNLTKQAYLPLSIGHYLNNLSKLTDQWTPTNYKDPDRQRIYLKDIDCPPLWQEKLDEHVPPAIFYLNDGVGEVGGPGAPDVVPTQKSGNTKGRGIARAGDLMSSLPPSMRAENLMCYIGHEGTYTPAHREMCASLGQNLMVETSGTIDEEGKPSKPGSSIWFMTESNDRQIVAEYWLSKLGHDIEVEKHFAQINAWKAAPFRTYIVEQKIGDFILIPPLAPHQVWNRGTRTMKVAWNRTTVETLELALKEALPNARMVCRDEQYKNKAIVYFTLQKYSDLLDRVDQLKQNTVDEQYHMDLTYNNQIRQLQKDFRRLFSLYTQILLSEMLAPVSPNEKKGQYLPYDSFVTCSYCRCNIFNRFLTCENCVEPLANGDENTYDICMDCFAMGRSCSCISDFKWVEQFPWQELTERHETWRHQIIAIDGGLNDRSPRSLQRERKTLGKKTLAQMCQEQLKLRPFNDPKNPTPPLSNSDVKNLSVSRAPEKDAENGSPSESPKKSRADRLQPGFVLEHVGNHPREAWKCAKCTKCDRSYQYGSLWRMFDLMPQTVMEDLEWECPACRKTCSCGSCRRRLGNVPYEPRGTVLGHDTKKVADARSVESLVDFGHSNLHFIKKTGDDHPTESRRLGRRIDEAARAKAQDPTLSDDEVVEVDDLETNEQFYEDGIRYTTGPDIPIDPMLSAGQADVPTTNSSVAGNKTPNGTQSKPARRGRGSESDGEWNRRQSSAKKKTQSKPKNQAKPGNQAKKGQQSTGSSSVYGSGINLRPPTGSAPLADMGALDAQDPDYQYPDPNVSHSAGASNHMSGSNRMTANAQHADMDLSHHETNSQFQQIQVKRSLQEAKRNNRSIIAEAALSGKTMPVTLAVGRLGMALISDRLAGGTQHPNGQAANVNKELLESDLPSVDQAHKKGVVTKKRKLHESDLDDDFSTTKRRDRKASAARPLREERTQAKEKEVEDFSGSSDSELPEVSFAAVNKPRGPRRLPKYLADQHADGDLPAELPQEPARRRTSQGEKYRSGRSNGVGTSTARGSNSDSKFTSAQKSADENRRAKQKAVQWADVDGKGDDAISDDVSSTSRESPVHQSVIGKVGSTLMKVPESMFSRMGGRKKIKSPPPSLSLSQRLRKLSREYGWSAFGVYLLLSALDFPFCFAAVRILGVERIGRAEKAVVGYVEAMIPEGVNESWRGVRDRFKGAKEDVAREMPQVDQYGVVGKRIEEAGVGEVGVGFDHGVLEAELENKGERASKYSPIAVHISRPVSIVSEIG</sequence>
<feature type="compositionally biased region" description="Polar residues" evidence="1">
    <location>
        <begin position="742"/>
        <end position="761"/>
    </location>
</feature>
<dbReference type="EMBL" id="JAPUFD010000005">
    <property type="protein sequence ID" value="MDI1487325.1"/>
    <property type="molecule type" value="Genomic_DNA"/>
</dbReference>
<feature type="compositionally biased region" description="Polar residues" evidence="1">
    <location>
        <begin position="801"/>
        <end position="813"/>
    </location>
</feature>
<accession>A0AA43QN52</accession>
<name>A0AA43QN52_9LECA</name>
<dbReference type="InterPro" id="IPR003347">
    <property type="entry name" value="JmjC_dom"/>
</dbReference>
<reference evidence="3" key="1">
    <citation type="journal article" date="2023" name="Genome Biol. Evol.">
        <title>First Whole Genome Sequence and Flow Cytometry Genome Size Data for the Lichen-Forming Fungus Ramalina farinacea (Ascomycota).</title>
        <authorList>
            <person name="Llewellyn T."/>
            <person name="Mian S."/>
            <person name="Hill R."/>
            <person name="Leitch I.J."/>
            <person name="Gaya E."/>
        </authorList>
    </citation>
    <scope>NUCLEOTIDE SEQUENCE</scope>
    <source>
        <strain evidence="3">LIQ254RAFAR</strain>
    </source>
</reference>
<dbReference type="Pfam" id="PF06916">
    <property type="entry name" value="FAM210A-B_dom"/>
    <property type="match status" value="1"/>
</dbReference>
<organism evidence="3 4">
    <name type="scientific">Ramalina farinacea</name>
    <dbReference type="NCBI Taxonomy" id="258253"/>
    <lineage>
        <taxon>Eukaryota</taxon>
        <taxon>Fungi</taxon>
        <taxon>Dikarya</taxon>
        <taxon>Ascomycota</taxon>
        <taxon>Pezizomycotina</taxon>
        <taxon>Lecanoromycetes</taxon>
        <taxon>OSLEUM clade</taxon>
        <taxon>Lecanoromycetidae</taxon>
        <taxon>Lecanorales</taxon>
        <taxon>Lecanorineae</taxon>
        <taxon>Ramalinaceae</taxon>
        <taxon>Ramalina</taxon>
    </lineage>
</organism>
<feature type="region of interest" description="Disordered" evidence="1">
    <location>
        <begin position="513"/>
        <end position="560"/>
    </location>
</feature>
<dbReference type="SUPFAM" id="SSF51197">
    <property type="entry name" value="Clavaminate synthase-like"/>
    <property type="match status" value="1"/>
</dbReference>
<feature type="compositionally biased region" description="Basic and acidic residues" evidence="1">
    <location>
        <begin position="767"/>
        <end position="777"/>
    </location>
</feature>
<feature type="compositionally biased region" description="Polar residues" evidence="1">
    <location>
        <begin position="525"/>
        <end position="535"/>
    </location>
</feature>
<evidence type="ECO:0000259" key="2">
    <source>
        <dbReference type="PROSITE" id="PS51184"/>
    </source>
</evidence>
<dbReference type="PROSITE" id="PS51184">
    <property type="entry name" value="JMJC"/>
    <property type="match status" value="1"/>
</dbReference>
<dbReference type="Gene3D" id="2.60.120.650">
    <property type="entry name" value="Cupin"/>
    <property type="match status" value="1"/>
</dbReference>
<feature type="region of interest" description="Disordered" evidence="1">
    <location>
        <begin position="978"/>
        <end position="1137"/>
    </location>
</feature>
<dbReference type="Proteomes" id="UP001161017">
    <property type="component" value="Unassembled WGS sequence"/>
</dbReference>
<feature type="compositionally biased region" description="Basic and acidic residues" evidence="1">
    <location>
        <begin position="1059"/>
        <end position="1071"/>
    </location>
</feature>
<evidence type="ECO:0000256" key="1">
    <source>
        <dbReference type="SAM" id="MobiDB-lite"/>
    </source>
</evidence>
<feature type="region of interest" description="Disordered" evidence="1">
    <location>
        <begin position="712"/>
        <end position="862"/>
    </location>
</feature>
<dbReference type="InterPro" id="IPR009688">
    <property type="entry name" value="FAM210A/B-like_dom"/>
</dbReference>
<dbReference type="SMART" id="SM00558">
    <property type="entry name" value="JmjC"/>
    <property type="match status" value="1"/>
</dbReference>
<evidence type="ECO:0000313" key="4">
    <source>
        <dbReference type="Proteomes" id="UP001161017"/>
    </source>
</evidence>
<keyword evidence="4" id="KW-1185">Reference proteome</keyword>
<feature type="domain" description="JmjC" evidence="2">
    <location>
        <begin position="135"/>
        <end position="310"/>
    </location>
</feature>
<proteinExistence type="predicted"/>
<comment type="caution">
    <text evidence="3">The sequence shown here is derived from an EMBL/GenBank/DDBJ whole genome shotgun (WGS) entry which is preliminary data.</text>
</comment>
<evidence type="ECO:0000313" key="3">
    <source>
        <dbReference type="EMBL" id="MDI1487325.1"/>
    </source>
</evidence>
<feature type="compositionally biased region" description="Basic and acidic residues" evidence="1">
    <location>
        <begin position="997"/>
        <end position="1011"/>
    </location>
</feature>
<feature type="compositionally biased region" description="Polar residues" evidence="1">
    <location>
        <begin position="848"/>
        <end position="862"/>
    </location>
</feature>
<protein>
    <recommendedName>
        <fullName evidence="2">JmjC domain-containing protein</fullName>
    </recommendedName>
</protein>
<feature type="compositionally biased region" description="Polar residues" evidence="1">
    <location>
        <begin position="1126"/>
        <end position="1137"/>
    </location>
</feature>
<dbReference type="Pfam" id="PF02373">
    <property type="entry name" value="JmjC"/>
    <property type="match status" value="1"/>
</dbReference>
<feature type="compositionally biased region" description="Polar residues" evidence="1">
    <location>
        <begin position="1073"/>
        <end position="1097"/>
    </location>
</feature>
<gene>
    <name evidence="3" type="ORF">OHK93_006594</name>
</gene>